<name>A0A0H4IP37_9CAUD</name>
<dbReference type="Proteomes" id="UP000224291">
    <property type="component" value="Segment"/>
</dbReference>
<sequence>MNTRNKIIRPSDEYFAARLESLYDEGEPPYAMNAEFDQYEVSFEERRRFMMASPYYQSPEIRGAVELFGHRIGT</sequence>
<keyword evidence="2" id="KW-1185">Reference proteome</keyword>
<dbReference type="GeneID" id="65066837"/>
<evidence type="ECO:0000313" key="2">
    <source>
        <dbReference type="Proteomes" id="UP000224291"/>
    </source>
</evidence>
<dbReference type="EMBL" id="KR560069">
    <property type="protein sequence ID" value="AKO61737.1"/>
    <property type="molecule type" value="Genomic_DNA"/>
</dbReference>
<proteinExistence type="predicted"/>
<evidence type="ECO:0000313" key="1">
    <source>
        <dbReference type="EMBL" id="AKO61737.1"/>
    </source>
</evidence>
<organism evidence="1 2">
    <name type="scientific">Stenotrophomonas phage IME-SM1</name>
    <dbReference type="NCBI Taxonomy" id="1654717"/>
    <lineage>
        <taxon>Viruses</taxon>
        <taxon>Duplodnaviria</taxon>
        <taxon>Heunggongvirae</taxon>
        <taxon>Uroviricota</taxon>
        <taxon>Caudoviricetes</taxon>
        <taxon>Menderavirus</taxon>
        <taxon>Menderavirus IMESM1</taxon>
    </lineage>
</organism>
<accession>A0A0H4IP37</accession>
<reference evidence="1 2" key="1">
    <citation type="submission" date="2015-05" db="EMBL/GenBank/DDBJ databases">
        <authorList>
            <person name="Liu X."/>
            <person name="Tong Y."/>
            <person name="Huang Y."/>
            <person name="Fan H."/>
            <person name="An X."/>
            <person name="Mi Z."/>
            <person name="Zhang Z."/>
        </authorList>
    </citation>
    <scope>NUCLEOTIDE SEQUENCE [LARGE SCALE GENOMIC DNA]</scope>
</reference>
<dbReference type="KEGG" id="vg:65066837"/>
<dbReference type="RefSeq" id="YP_010077930.1">
    <property type="nucleotide sequence ID" value="NC_054952.1"/>
</dbReference>
<protein>
    <submittedName>
        <fullName evidence="1">Uncharacterized protein</fullName>
    </submittedName>
</protein>